<accession>A0A4Q4ITC2</accession>
<dbReference type="InterPro" id="IPR037402">
    <property type="entry name" value="YidZ_PBP2"/>
</dbReference>
<keyword evidence="3" id="KW-0238">DNA-binding</keyword>
<dbReference type="Gene3D" id="3.40.190.10">
    <property type="entry name" value="Periplasmic binding protein-like II"/>
    <property type="match status" value="2"/>
</dbReference>
<evidence type="ECO:0000256" key="4">
    <source>
        <dbReference type="ARBA" id="ARBA00023163"/>
    </source>
</evidence>
<dbReference type="Pfam" id="PF03466">
    <property type="entry name" value="LysR_substrate"/>
    <property type="match status" value="1"/>
</dbReference>
<dbReference type="Gene3D" id="1.10.10.10">
    <property type="entry name" value="Winged helix-like DNA-binding domain superfamily/Winged helix DNA-binding domain"/>
    <property type="match status" value="1"/>
</dbReference>
<comment type="similarity">
    <text evidence="1">Belongs to the LysR transcriptional regulatory family.</text>
</comment>
<comment type="caution">
    <text evidence="6">The sequence shown here is derived from an EMBL/GenBank/DDBJ whole genome shotgun (WGS) entry which is preliminary data.</text>
</comment>
<dbReference type="GO" id="GO:0003700">
    <property type="term" value="F:DNA-binding transcription factor activity"/>
    <property type="evidence" value="ECO:0007669"/>
    <property type="project" value="InterPro"/>
</dbReference>
<evidence type="ECO:0000256" key="2">
    <source>
        <dbReference type="ARBA" id="ARBA00023015"/>
    </source>
</evidence>
<evidence type="ECO:0000313" key="6">
    <source>
        <dbReference type="EMBL" id="RYL96733.1"/>
    </source>
</evidence>
<dbReference type="PANTHER" id="PTHR30118:SF15">
    <property type="entry name" value="TRANSCRIPTIONAL REGULATORY PROTEIN"/>
    <property type="match status" value="1"/>
</dbReference>
<keyword evidence="2" id="KW-0805">Transcription regulation</keyword>
<dbReference type="SUPFAM" id="SSF53850">
    <property type="entry name" value="Periplasmic binding protein-like II"/>
    <property type="match status" value="1"/>
</dbReference>
<evidence type="ECO:0000313" key="7">
    <source>
        <dbReference type="Proteomes" id="UP000292734"/>
    </source>
</evidence>
<proteinExistence type="inferred from homology"/>
<protein>
    <submittedName>
        <fullName evidence="6">LysR family transcriptional regulator</fullName>
    </submittedName>
</protein>
<dbReference type="CDD" id="cd08417">
    <property type="entry name" value="PBP2_Nitroaromatics_like"/>
    <property type="match status" value="1"/>
</dbReference>
<evidence type="ECO:0000256" key="3">
    <source>
        <dbReference type="ARBA" id="ARBA00023125"/>
    </source>
</evidence>
<dbReference type="Pfam" id="PF00126">
    <property type="entry name" value="HTH_1"/>
    <property type="match status" value="1"/>
</dbReference>
<sequence>MNLRSVDLNLLVILDALLAEQNVSRAGERLGLTQSATSAALARLRNLFDDPLLTPVGRKMELTAKGEALIPPLREAMAAIEGALSHEQPFDPRTDARTFSISASDYAILILLAPFVRAISTEAPNVTIHLLPRTSDPAGALRMAKADLVIEPKALFPEEDYPSQHLFSDRWLCAVDRHVGGGKRMNKTQFLALPHLIYSIGAERQLNTADMELAEMGIARRIEVTVESFLLAPFLIQGTSLISLVLERATKRLSGLEEISIRELPYQLRPLEEMMYWHPRNTTDPAHRWLRERLLTVAQKLD</sequence>
<feature type="domain" description="HTH lysR-type" evidence="5">
    <location>
        <begin position="6"/>
        <end position="63"/>
    </location>
</feature>
<reference evidence="6 7" key="1">
    <citation type="submission" date="2019-02" db="EMBL/GenBank/DDBJ databases">
        <authorList>
            <person name="Feng G."/>
        </authorList>
    </citation>
    <scope>NUCLEOTIDE SEQUENCE [LARGE SCALE GENOMIC DNA]</scope>
    <source>
        <strain evidence="6 7">DSM 26779</strain>
    </source>
</reference>
<dbReference type="AlphaFoldDB" id="A0A4Q4ITC2"/>
<dbReference type="InterPro" id="IPR050389">
    <property type="entry name" value="LysR-type_TF"/>
</dbReference>
<dbReference type="Proteomes" id="UP000292734">
    <property type="component" value="Unassembled WGS sequence"/>
</dbReference>
<dbReference type="InterPro" id="IPR036388">
    <property type="entry name" value="WH-like_DNA-bd_sf"/>
</dbReference>
<dbReference type="PANTHER" id="PTHR30118">
    <property type="entry name" value="HTH-TYPE TRANSCRIPTIONAL REGULATOR LEUO-RELATED"/>
    <property type="match status" value="1"/>
</dbReference>
<dbReference type="InterPro" id="IPR036390">
    <property type="entry name" value="WH_DNA-bd_sf"/>
</dbReference>
<dbReference type="InterPro" id="IPR005119">
    <property type="entry name" value="LysR_subst-bd"/>
</dbReference>
<keyword evidence="4" id="KW-0804">Transcription</keyword>
<gene>
    <name evidence="6" type="ORF">EWH08_19630</name>
</gene>
<evidence type="ECO:0000256" key="1">
    <source>
        <dbReference type="ARBA" id="ARBA00009437"/>
    </source>
</evidence>
<name>A0A4Q4ITC2_9SPHN</name>
<dbReference type="PROSITE" id="PS50931">
    <property type="entry name" value="HTH_LYSR"/>
    <property type="match status" value="1"/>
</dbReference>
<organism evidence="6 7">
    <name type="scientific">Sphingobium indicum</name>
    <dbReference type="NCBI Taxonomy" id="332055"/>
    <lineage>
        <taxon>Bacteria</taxon>
        <taxon>Pseudomonadati</taxon>
        <taxon>Pseudomonadota</taxon>
        <taxon>Alphaproteobacteria</taxon>
        <taxon>Sphingomonadales</taxon>
        <taxon>Sphingomonadaceae</taxon>
        <taxon>Sphingobium</taxon>
    </lineage>
</organism>
<dbReference type="RefSeq" id="WP_129965696.1">
    <property type="nucleotide sequence ID" value="NZ_JACBZE010000020.1"/>
</dbReference>
<evidence type="ECO:0000259" key="5">
    <source>
        <dbReference type="PROSITE" id="PS50931"/>
    </source>
</evidence>
<dbReference type="SUPFAM" id="SSF46785">
    <property type="entry name" value="Winged helix' DNA-binding domain"/>
    <property type="match status" value="1"/>
</dbReference>
<dbReference type="InterPro" id="IPR000847">
    <property type="entry name" value="LysR_HTH_N"/>
</dbReference>
<dbReference type="EMBL" id="SEOM01000018">
    <property type="protein sequence ID" value="RYL96733.1"/>
    <property type="molecule type" value="Genomic_DNA"/>
</dbReference>
<dbReference type="GO" id="GO:0003677">
    <property type="term" value="F:DNA binding"/>
    <property type="evidence" value="ECO:0007669"/>
    <property type="project" value="UniProtKB-KW"/>
</dbReference>